<dbReference type="Pfam" id="PF19406">
    <property type="entry name" value="PKD_5"/>
    <property type="match status" value="7"/>
</dbReference>
<dbReference type="InterPro" id="IPR026444">
    <property type="entry name" value="Secre_tail"/>
</dbReference>
<dbReference type="KEGG" id="fpf:DCC35_09580"/>
<keyword evidence="4" id="KW-1185">Reference proteome</keyword>
<sequence>MNSLNRIFNKNQKKAKNNCLQFLLFAFVFLTSFSGFSQVSVTPATGGTNICGDGSFIPLGDIIITENNNGDFSAGTYDIDLVLPAGFEFNTGVGNIIVSSGNKITINTATYISINTARINITVSSATGGPADELTYTNLEVRLTGAAASGNITFNDAGNNVLGLNGANAGSLNFKNVEGVISGNASICPGTSTLLMFNLTGGTAPYDVVYSDGTSSFTVNNITDGSTVSVSPSTSTTYTLLSVTDDTGCIDQDPAGSATVTIESPVSGLLSTVPTEICAGESVNLSFALAGSSTTYDVTYTDGTTPVTLTGISDGHVETITPSATATYSITSITANSSTCSTTTNVSGTPTVSVNPQPDGSLSGGATICAGGSTNLTFNFAAGTAPFDVVYTDGTTNFTVNNITDGATVSVSPSTTTTYTLVSITDDNGCTDPTPTGSATVTVSPQVSGNLSADASAICAGESVNLSFALAGSSTTYDVTYTDGTTPVTLTGISDGHVETITPSATATYSITSITANSSTCSTTTNVSGTPTVSVNPQPDGSLSGGATICAGGSTNLTFNFAAGTAPFDVVYTDGTTNFTVNNITDGATVSVSPSTTTTYTLVSITDDNGCTDPTPTGSATVTVSPQVSGNLSADASAICAGESVNLSFALAGSSTTYDVTYTDGTTPVTLTGISDGHVETITPSATATYSITSITANSSTCSTTTNVSGTPTVSVNPQPDGSLSGGATICEGGSTNLTFNFATGTAPFDVVYTDGTSSFTVNNITDGATVSVSPSTTTTYTLVSITDDNGCTDPTPTGSATVTVSPQVSGNLSADASAICAGESVNLSFALAGSSTTYDVTYTDGTTPVTLTGISDGHVETITPSATATYSITSITANSSTCSTTTNVSGTPTVSVNPQPDGSLSGGATICAGGSTNLTFNFAAGTAPFDVVYTDGTTNFTVNNITDGATVSVSPSTTTTYTLVSITDDNGCTDPTPTGSATVTVSPQVSGNLSADASAICAGESVNLSFALAGSSTTYDVTYTDGTTPVTLTGISDGHVETITPSATATYSITSITANSSTCSTTTNVSGTPTVSVNPQPDGSLSGGATICAGGSTNLTFNFAAGTAPFDVVYSDGTTNFTVNNITDGATVSVSPSTTTTYTLVSITDDNGCTDPTPTGSATVTVSPQVSGNLSADASAICAGESVNLSFALAGSSTTYDVTYTDGTTPVTLTGISDGHVETITPSATATYSITSITANSSTCSTTTNVSGTPTVTVNPQPDGSLSGGATICAGGSTNLTFNFATGTAPFDVVYSDGTTNFTVNNITDGATVSVSPSTTTTYTLVSITDDNGCTDPTPTGSATVTVSPQVSGNLSADASAICAGESVNLSFALAGSSTTYDVTYTDGTTPVTLTGISDGHVETITPSATATYSITSITANSSTCSTTTNVSGTPTVSVNPQPDGSLSGGATICAGGSTNLTFNFAAGTAPFDVVYTDGTTNFTVNNITDGATVSVSPSTTTTYTLVSITDDNGCTDPTPTGSATVTVSPQVSGNLSADASAICAGESVNLSFALAGSSTTYDVTYTDGTTPVTLTGISDGHVETITPSATATYSITSITANSSTCSTTTNVSGTPTVSVNPQPDGSLSGGATICAGGSTNLTFNFAAGTAPFDVVYTDGTTNFTVNNITDGATVSVSPSTTTTYTLVSITDDNGCTDPTPTGSATVTVSPQVSGNLSADASAICAGESVNLSFALAGSSTTYDVTYTDGTTPVTLTGISDGHVETITPSATATYSITSITANSSTCSTTTNVSGTPTVSVNPLPNVVANPANETICSGEQTNISFSTDNGVSPVTYSWTVSSSGADISGASSGFGNTLNQTLFNSGITSQTVTYTVTPESGNGCSGNSIDITITVNPLPELTVTNNTSEICSGETTDIQLSGTTTGATISLAAVNYNGLTGGSYATGGTFTYGDAIAETLTNGGLTPITIDYVFTVSGNGCTGTTITESVTVNPTPDLTVTNNTTDICSGESVNINVSSGVSGATITLQTVNYNGLTGSYAGGETFTSGSNLIENLINTTTAPVTVDYSFTVSSNGCDNPAVQTASVIVNPIPELTVTNNTPEICSGETTDIQLSGTTTGATISLAAVNYNGLTGGSYATGGTFTYGDAIAETLTNGGLTSITIDYVFTVSGNGCTGTTITESVTVNPTPDLTVTNNTTDICSGESVNINVSSGVSGATITLQTVNYNGLTGSYAGGETFTSGSNLIENLINTTTAPVTVDYSFTVSSNGCDNPAVQTASVIVNPIPELTVTNNTPEICSGETTDIQLSGTTTGATISLAAVNYNGLTGGSYATGGTFTYGDAIAETLTNGGLTPITIDYVFTVSGNGCTGTTITESVTVNPTPDLTVTNNTTDICSGESVNINVSSGVSGATITLQTVNYNGLTGSYAGGETFTSGSGVVESLNNTTINPITVEYVFSVSANGCDNITTETTTVMVSPLPTFTNPISELSDQICSGDQLNFTPVSSVTGTTFNWTSSITGTIDPTSVSTSGSGVISNSPVNTGTDQASVVYTITPIINGCEGPQKEYVVIVNPVVEVTSASQNYEICGNETTNIQLLETRSISGVVYNWTVNSDANISGATDGSGTVISQLLQNSSNIAGNVVYTVTPSFNGCPGIPYEITVNVKPIPDVEALPSAESICNGTSTNITLSNPNNVAGTTYTWTASADANLTGASDGTGDIIQQTLFNSGTNSAGVQYEITPISNGCAGTPITAFVTVNPELIADSGNDQVVCEGTGVTLGGSPTASGGSGSYNYNWTGPDNFSSAVANPNNVIAQVGVNTYTVVVTDSRGCQSAPESINITVNDAPEVFAGNDSQICRDQIFNLEGSISGSTTEAYWSSPSGTVGFSPSNLFSEALTYTPTQAEIDAGQVILTLTTNDPAGPCAAVSDQVLIIINDLPNASFSGLPSELAENDSPVELTPFNTGGNFFFNGVDFGTNIFDPNPNTGTNATLGQNEIMYTFTDGKGCTNSTTQTVFINALTPINFFVGDSTVDASGNPVVCSNEGLQLLVGDPSADQINYDANTPPNTVGFFDGANVIEINGEFFFDPAAAGTGIHQVTYTYTNENNATNQLTKDVFVFGTPQVDFTFSEQCVSDPVLFEDASSIEPSPFSEGLVSWTWEFGDGSMNDNRQDPDHLYNNAGTYDVTLTTTTSRGCTSTGTKSVKVGEVPVIDFLVSRVCNGDQSIFTPSVSLPDQEIVGWLWEFGDGTQSVNKNATYTYPSQGNYNTSLTVETTEGCIETVQQEIFILPRVTLVSDPANPYLATFNSGTEGWVAQGENVSWEVGSPSGGTIFPIDNQAWVTNADGSPSVSEDSWVNCPCFDFSNMTRPMLSLDYFSDLFSEDGAVIQYSLNGGETWEVLGQTGSGINWYSSDKVTSRPGDQDGFNSYGWNTAEDDWKTGRIYLDELIGQPSVRMRVAFATGPNPPLGSEFDGFALDNFKIFERSRNVLVEQFSNLAPEVLTGTQESINRLEQAGDEILMMHYFTDIPAVDSLYDANRADQGARGLYYSVSQTPTTVIDGNVYNGLSSDWQLNTVLTRSLIDPDFKIEIDFPVPNERYNLTFDIDVTSIYDRAAEDIYVQTVVVENEVLLSNGDVIPNLVKEFLPSAAGTLYRFNWAQGERRSLRFDWEITAYDPSELAVIVFIQNSSGEVLQSQIVKAPDYGYENSVLTGIEDDFKNTRVLVYPNPAVNETTLLLEEPVKEDTDLIMYDSKGSVVYEGKILRGAMEKQIELSNYSTGIYNLQLISEGRVLGTLRIIKN</sequence>
<gene>
    <name evidence="3" type="ORF">DCC35_09580</name>
</gene>
<evidence type="ECO:0000313" key="3">
    <source>
        <dbReference type="EMBL" id="QCK14976.1"/>
    </source>
</evidence>
<dbReference type="InterPro" id="IPR000601">
    <property type="entry name" value="PKD_dom"/>
</dbReference>
<dbReference type="InterPro" id="IPR022409">
    <property type="entry name" value="PKD/Chitinase_dom"/>
</dbReference>
<evidence type="ECO:0000259" key="2">
    <source>
        <dbReference type="PROSITE" id="PS50093"/>
    </source>
</evidence>
<dbReference type="Pfam" id="PF18911">
    <property type="entry name" value="PKD_4"/>
    <property type="match status" value="2"/>
</dbReference>
<dbReference type="InterPro" id="IPR035986">
    <property type="entry name" value="PKD_dom_sf"/>
</dbReference>
<dbReference type="Pfam" id="PF18962">
    <property type="entry name" value="Por_Secre_tail"/>
    <property type="match status" value="1"/>
</dbReference>
<feature type="chain" id="PRO_5020484109" description="PKD domain-containing protein" evidence="1">
    <location>
        <begin position="38"/>
        <end position="3800"/>
    </location>
</feature>
<dbReference type="EMBL" id="CP028923">
    <property type="protein sequence ID" value="QCK14976.1"/>
    <property type="molecule type" value="Genomic_DNA"/>
</dbReference>
<name>A0A4D7JSE8_9BACT</name>
<dbReference type="SUPFAM" id="SSF49299">
    <property type="entry name" value="PKD domain"/>
    <property type="match status" value="3"/>
</dbReference>
<dbReference type="SMART" id="SM00089">
    <property type="entry name" value="PKD"/>
    <property type="match status" value="2"/>
</dbReference>
<dbReference type="Proteomes" id="UP000298616">
    <property type="component" value="Chromosome"/>
</dbReference>
<dbReference type="OrthoDB" id="596204at2"/>
<evidence type="ECO:0000313" key="4">
    <source>
        <dbReference type="Proteomes" id="UP000298616"/>
    </source>
</evidence>
<organism evidence="3 4">
    <name type="scientific">Mangrovivirga cuniculi</name>
    <dbReference type="NCBI Taxonomy" id="2715131"/>
    <lineage>
        <taxon>Bacteria</taxon>
        <taxon>Pseudomonadati</taxon>
        <taxon>Bacteroidota</taxon>
        <taxon>Cytophagia</taxon>
        <taxon>Cytophagales</taxon>
        <taxon>Mangrovivirgaceae</taxon>
        <taxon>Mangrovivirga</taxon>
    </lineage>
</organism>
<accession>A0A4D7JSE8</accession>
<dbReference type="RefSeq" id="WP_137090561.1">
    <property type="nucleotide sequence ID" value="NZ_CP028923.1"/>
</dbReference>
<feature type="signal peptide" evidence="1">
    <location>
        <begin position="1"/>
        <end position="37"/>
    </location>
</feature>
<dbReference type="InterPro" id="IPR013783">
    <property type="entry name" value="Ig-like_fold"/>
</dbReference>
<dbReference type="InterPro" id="IPR045828">
    <property type="entry name" value="PKD_Bacteroidetes"/>
</dbReference>
<feature type="domain" description="PKD" evidence="2">
    <location>
        <begin position="3240"/>
        <end position="3289"/>
    </location>
</feature>
<dbReference type="CDD" id="cd00146">
    <property type="entry name" value="PKD"/>
    <property type="match status" value="1"/>
</dbReference>
<keyword evidence="1" id="KW-0732">Signal</keyword>
<proteinExistence type="predicted"/>
<feature type="domain" description="PKD" evidence="2">
    <location>
        <begin position="3139"/>
        <end position="3207"/>
    </location>
</feature>
<reference evidence="3 4" key="1">
    <citation type="submission" date="2018-04" db="EMBL/GenBank/DDBJ databases">
        <title>Complete genome uncultured novel isolate.</title>
        <authorList>
            <person name="Merlino G."/>
        </authorList>
    </citation>
    <scope>NUCLEOTIDE SEQUENCE [LARGE SCALE GENOMIC DNA]</scope>
    <source>
        <strain evidence="4">R1DC9</strain>
    </source>
</reference>
<protein>
    <recommendedName>
        <fullName evidence="2">PKD domain-containing protein</fullName>
    </recommendedName>
</protein>
<dbReference type="PROSITE" id="PS50093">
    <property type="entry name" value="PKD"/>
    <property type="match status" value="2"/>
</dbReference>
<dbReference type="Gene3D" id="2.60.40.10">
    <property type="entry name" value="Immunoglobulins"/>
    <property type="match status" value="3"/>
</dbReference>
<evidence type="ECO:0000256" key="1">
    <source>
        <dbReference type="SAM" id="SignalP"/>
    </source>
</evidence>